<keyword evidence="10" id="KW-1185">Reference proteome</keyword>
<dbReference type="EMBL" id="JABFUC010000013">
    <property type="protein sequence ID" value="MCG6659120.1"/>
    <property type="molecule type" value="Genomic_DNA"/>
</dbReference>
<sequence>MRMKRSLPARGVETLLGWGGSLTGVLLFVALWEWGSLAYGSFLLPGPRDALAALARLWQEGEAAAAVWATTWRAMLGFAAAALVGTALGILAGLSRTLGRALEPMSTVLLGIPPIAWIVLAILWFGSGSLATVYTVMATTLPVSFAGAQMGALTLDRRLREMADVFRVPPLMRLVDIHLPHIVSYVFPALVTALGVAWKVAVMAELFATEDGIGAGLAIARVNLDTAAAMAWIVLVVALLLAAEHGLLRPLQRRMEPWRQAGRGGH</sequence>
<dbReference type="InterPro" id="IPR000515">
    <property type="entry name" value="MetI-like"/>
</dbReference>
<keyword evidence="5 7" id="KW-1133">Transmembrane helix</keyword>
<organism evidence="9 10">
    <name type="scientific">Billgrantia campisalis</name>
    <dbReference type="NCBI Taxonomy" id="74661"/>
    <lineage>
        <taxon>Bacteria</taxon>
        <taxon>Pseudomonadati</taxon>
        <taxon>Pseudomonadota</taxon>
        <taxon>Gammaproteobacteria</taxon>
        <taxon>Oceanospirillales</taxon>
        <taxon>Halomonadaceae</taxon>
        <taxon>Billgrantia</taxon>
    </lineage>
</organism>
<dbReference type="Gene3D" id="1.10.3720.10">
    <property type="entry name" value="MetI-like"/>
    <property type="match status" value="1"/>
</dbReference>
<comment type="subcellular location">
    <subcellularLocation>
        <location evidence="1 7">Cell membrane</location>
        <topology evidence="1 7">Multi-pass membrane protein</topology>
    </subcellularLocation>
</comment>
<feature type="transmembrane region" description="Helical" evidence="7">
    <location>
        <begin position="182"/>
        <end position="207"/>
    </location>
</feature>
<dbReference type="Proteomes" id="UP000814385">
    <property type="component" value="Unassembled WGS sequence"/>
</dbReference>
<evidence type="ECO:0000259" key="8">
    <source>
        <dbReference type="PROSITE" id="PS50928"/>
    </source>
</evidence>
<dbReference type="Pfam" id="PF00528">
    <property type="entry name" value="BPD_transp_1"/>
    <property type="match status" value="1"/>
</dbReference>
<feature type="domain" description="ABC transmembrane type-1" evidence="8">
    <location>
        <begin position="67"/>
        <end position="245"/>
    </location>
</feature>
<evidence type="ECO:0000256" key="5">
    <source>
        <dbReference type="ARBA" id="ARBA00022989"/>
    </source>
</evidence>
<evidence type="ECO:0000313" key="10">
    <source>
        <dbReference type="Proteomes" id="UP000814385"/>
    </source>
</evidence>
<keyword evidence="3" id="KW-1003">Cell membrane</keyword>
<proteinExistence type="inferred from homology"/>
<feature type="transmembrane region" description="Helical" evidence="7">
    <location>
        <begin position="131"/>
        <end position="153"/>
    </location>
</feature>
<dbReference type="InterPro" id="IPR035906">
    <property type="entry name" value="MetI-like_sf"/>
</dbReference>
<evidence type="ECO:0000313" key="9">
    <source>
        <dbReference type="EMBL" id="MCG6659120.1"/>
    </source>
</evidence>
<protein>
    <submittedName>
        <fullName evidence="9">ABC transporter permease subunit</fullName>
    </submittedName>
</protein>
<evidence type="ECO:0000256" key="3">
    <source>
        <dbReference type="ARBA" id="ARBA00022475"/>
    </source>
</evidence>
<feature type="transmembrane region" description="Helical" evidence="7">
    <location>
        <begin position="74"/>
        <end position="94"/>
    </location>
</feature>
<dbReference type="SUPFAM" id="SSF161098">
    <property type="entry name" value="MetI-like"/>
    <property type="match status" value="1"/>
</dbReference>
<evidence type="ECO:0000256" key="1">
    <source>
        <dbReference type="ARBA" id="ARBA00004651"/>
    </source>
</evidence>
<evidence type="ECO:0000256" key="2">
    <source>
        <dbReference type="ARBA" id="ARBA00022448"/>
    </source>
</evidence>
<gene>
    <name evidence="9" type="ORF">HOP52_15280</name>
</gene>
<accession>A0ABS9PBG3</accession>
<feature type="transmembrane region" description="Helical" evidence="7">
    <location>
        <begin position="12"/>
        <end position="32"/>
    </location>
</feature>
<dbReference type="CDD" id="cd06261">
    <property type="entry name" value="TM_PBP2"/>
    <property type="match status" value="1"/>
</dbReference>
<evidence type="ECO:0000256" key="7">
    <source>
        <dbReference type="RuleBase" id="RU363032"/>
    </source>
</evidence>
<reference evidence="9 10" key="1">
    <citation type="submission" date="2020-05" db="EMBL/GenBank/DDBJ databases">
        <title>Comparative genomic analysis of denitrifying bacteria from Halomonas genus.</title>
        <authorList>
            <person name="Wang L."/>
            <person name="Shao Z."/>
        </authorList>
    </citation>
    <scope>NUCLEOTIDE SEQUENCE [LARGE SCALE GENOMIC DNA]</scope>
    <source>
        <strain evidence="9 10">A4</strain>
    </source>
</reference>
<comment type="caution">
    <text evidence="9">The sequence shown here is derived from an EMBL/GenBank/DDBJ whole genome shotgun (WGS) entry which is preliminary data.</text>
</comment>
<keyword evidence="4 7" id="KW-0812">Transmembrane</keyword>
<feature type="transmembrane region" description="Helical" evidence="7">
    <location>
        <begin position="227"/>
        <end position="248"/>
    </location>
</feature>
<comment type="similarity">
    <text evidence="7">Belongs to the binding-protein-dependent transport system permease family.</text>
</comment>
<evidence type="ECO:0000256" key="4">
    <source>
        <dbReference type="ARBA" id="ARBA00022692"/>
    </source>
</evidence>
<keyword evidence="6 7" id="KW-0472">Membrane</keyword>
<dbReference type="PANTHER" id="PTHR30151">
    <property type="entry name" value="ALKANE SULFONATE ABC TRANSPORTER-RELATED, MEMBRANE SUBUNIT"/>
    <property type="match status" value="1"/>
</dbReference>
<dbReference type="PROSITE" id="PS50928">
    <property type="entry name" value="ABC_TM1"/>
    <property type="match status" value="1"/>
</dbReference>
<name>A0ABS9PBG3_9GAMM</name>
<dbReference type="PANTHER" id="PTHR30151:SF0">
    <property type="entry name" value="ABC TRANSPORTER PERMEASE PROTEIN MJ0413-RELATED"/>
    <property type="match status" value="1"/>
</dbReference>
<feature type="transmembrane region" description="Helical" evidence="7">
    <location>
        <begin position="106"/>
        <end position="125"/>
    </location>
</feature>
<keyword evidence="2 7" id="KW-0813">Transport</keyword>
<evidence type="ECO:0000256" key="6">
    <source>
        <dbReference type="ARBA" id="ARBA00023136"/>
    </source>
</evidence>